<feature type="compositionally biased region" description="Polar residues" evidence="1">
    <location>
        <begin position="46"/>
        <end position="56"/>
    </location>
</feature>
<evidence type="ECO:0000313" key="3">
    <source>
        <dbReference type="Proteomes" id="UP001215151"/>
    </source>
</evidence>
<proteinExistence type="predicted"/>
<comment type="caution">
    <text evidence="2">The sequence shown here is derived from an EMBL/GenBank/DDBJ whole genome shotgun (WGS) entry which is preliminary data.</text>
</comment>
<evidence type="ECO:0000313" key="2">
    <source>
        <dbReference type="EMBL" id="KAJ8502308.1"/>
    </source>
</evidence>
<dbReference type="Proteomes" id="UP001215151">
    <property type="component" value="Unassembled WGS sequence"/>
</dbReference>
<feature type="compositionally biased region" description="Polar residues" evidence="1">
    <location>
        <begin position="610"/>
        <end position="619"/>
    </location>
</feature>
<name>A0AAD7U491_9APHY</name>
<dbReference type="AlphaFoldDB" id="A0AAD7U491"/>
<feature type="region of interest" description="Disordered" evidence="1">
    <location>
        <begin position="43"/>
        <end position="72"/>
    </location>
</feature>
<sequence>MDDQFTEWHSVRPWHPTLSLAVREITSVSVTFILSCPYSAPDTANPEPSVTELTLSSEDDEDQSRDGASTTDTAVSTQVVADILAKGLSVKVNGTPWQRVFLKMDEVFDEGIIILYGLMPARQYDIELGLSPQAGQTSVRGQITTDTEARSDAIVLPDAASDEAAVLSPEASMSSAPIPLSNAHSHSNGPPPVQLTLEDRRSELTQKLEDLNDQQSRLTTELKSARKDAQKADAALRSEIDALKRSSERYAAGEGRARQKILALQEAVKQTLAAVQDIEALVRDLEAALPILEEQKAAVEKEWAQVNEEAKRVRARRLEAEQREKARTEAMQAELATLVSRLEKLGGKRDKLEGEGGVLAELEDKLRKLEEERERIERDPYGYEGEAAAESEDGSRGASEARSKDDSSPDGERSHLPNAGRHGAHPHANNFHPHPHPVHPRKRHSHPHNQPHVNHHPRPSFPPRGASHTEPQGRAGGRASFPMGAGANAAPAANAVPGVIHLPPHGHAHRKHNHAQHQHHNHNQHPHPHRGAFHPPGGAGSSGSGSSSASSTPITATAAGAQAGLSSRAPPFEPGRSRSRAPSQSHSAQGSQAAAKSELNPGSTPFAPRTTITQTVGQTNAGGAGGSGLGRGGSNA</sequence>
<keyword evidence="3" id="KW-1185">Reference proteome</keyword>
<feature type="compositionally biased region" description="Low complexity" evidence="1">
    <location>
        <begin position="485"/>
        <end position="499"/>
    </location>
</feature>
<feature type="region of interest" description="Disordered" evidence="1">
    <location>
        <begin position="165"/>
        <end position="195"/>
    </location>
</feature>
<gene>
    <name evidence="2" type="ORF">ONZ51_g117</name>
</gene>
<feature type="region of interest" description="Disordered" evidence="1">
    <location>
        <begin position="377"/>
        <end position="636"/>
    </location>
</feature>
<feature type="compositionally biased region" description="Low complexity" evidence="1">
    <location>
        <begin position="544"/>
        <end position="561"/>
    </location>
</feature>
<feature type="compositionally biased region" description="Basic residues" evidence="1">
    <location>
        <begin position="504"/>
        <end position="532"/>
    </location>
</feature>
<reference evidence="2" key="1">
    <citation type="submission" date="2022-11" db="EMBL/GenBank/DDBJ databases">
        <title>Genome Sequence of Cubamyces cubensis.</title>
        <authorList>
            <person name="Buettner E."/>
        </authorList>
    </citation>
    <scope>NUCLEOTIDE SEQUENCE</scope>
    <source>
        <strain evidence="2">MPL-01</strain>
    </source>
</reference>
<protein>
    <submittedName>
        <fullName evidence="2">Uncharacterized protein</fullName>
    </submittedName>
</protein>
<organism evidence="2 3">
    <name type="scientific">Trametes cubensis</name>
    <dbReference type="NCBI Taxonomy" id="1111947"/>
    <lineage>
        <taxon>Eukaryota</taxon>
        <taxon>Fungi</taxon>
        <taxon>Dikarya</taxon>
        <taxon>Basidiomycota</taxon>
        <taxon>Agaricomycotina</taxon>
        <taxon>Agaricomycetes</taxon>
        <taxon>Polyporales</taxon>
        <taxon>Polyporaceae</taxon>
        <taxon>Trametes</taxon>
    </lineage>
</organism>
<dbReference type="EMBL" id="JAPEVG010000001">
    <property type="protein sequence ID" value="KAJ8502308.1"/>
    <property type="molecule type" value="Genomic_DNA"/>
</dbReference>
<accession>A0AAD7U491</accession>
<evidence type="ECO:0000256" key="1">
    <source>
        <dbReference type="SAM" id="MobiDB-lite"/>
    </source>
</evidence>
<feature type="compositionally biased region" description="Low complexity" evidence="1">
    <location>
        <begin position="581"/>
        <end position="597"/>
    </location>
</feature>
<feature type="compositionally biased region" description="Basic and acidic residues" evidence="1">
    <location>
        <begin position="393"/>
        <end position="415"/>
    </location>
</feature>
<feature type="compositionally biased region" description="Gly residues" evidence="1">
    <location>
        <begin position="620"/>
        <end position="636"/>
    </location>
</feature>
<feature type="compositionally biased region" description="Basic residues" evidence="1">
    <location>
        <begin position="433"/>
        <end position="458"/>
    </location>
</feature>